<proteinExistence type="predicted"/>
<dbReference type="GO" id="GO:0016829">
    <property type="term" value="F:lyase activity"/>
    <property type="evidence" value="ECO:0007669"/>
    <property type="project" value="UniProtKB-KW"/>
</dbReference>
<dbReference type="AlphaFoldDB" id="A0A6J5EFJ0"/>
<evidence type="ECO:0000313" key="1">
    <source>
        <dbReference type="EMBL" id="CAB3764454.1"/>
    </source>
</evidence>
<dbReference type="RefSeq" id="WP_175229002.1">
    <property type="nucleotide sequence ID" value="NZ_CADIKH010000024.1"/>
</dbReference>
<dbReference type="EC" id="4.2.1.149" evidence="1"/>
<dbReference type="Gene3D" id="3.90.226.10">
    <property type="entry name" value="2-enoyl-CoA Hydratase, Chain A, domain 1"/>
    <property type="match status" value="1"/>
</dbReference>
<evidence type="ECO:0000313" key="2">
    <source>
        <dbReference type="Proteomes" id="UP000494363"/>
    </source>
</evidence>
<keyword evidence="2" id="KW-1185">Reference proteome</keyword>
<dbReference type="PANTHER" id="PTHR11941:SF54">
    <property type="entry name" value="ENOYL-COA HYDRATASE, MITOCHONDRIAL"/>
    <property type="match status" value="1"/>
</dbReference>
<dbReference type="InterPro" id="IPR001753">
    <property type="entry name" value="Enoyl-CoA_hydra/iso"/>
</dbReference>
<sequence length="248" mass="27040">MEAPIDLLGFVCSMKDGVYTIRLDREHQHNRIDPSDISALREAIARIAVDQKALALVITGSGTRTFSSGYTLSALADGRMDGSFEAFLNEVERLPVVTICALNGSVYGGATDLALCCDIRIGVDNARMIMPAARIGLHYYPDGMRRYAQELGLMQAKRLMLTGMAIDAAEMVRIGFLTERVAPPALPGRISQYLDALMECDTGTVRSMKRQFIAIGAGDKKAASDKADYERSLRSPVLASRISDMGKR</sequence>
<dbReference type="CDD" id="cd06558">
    <property type="entry name" value="crotonase-like"/>
    <property type="match status" value="1"/>
</dbReference>
<keyword evidence="1" id="KW-0456">Lyase</keyword>
<dbReference type="SUPFAM" id="SSF52096">
    <property type="entry name" value="ClpP/crotonase"/>
    <property type="match status" value="1"/>
</dbReference>
<accession>A0A6J5EFJ0</accession>
<organism evidence="1 2">
    <name type="scientific">Paraburkholderia humisilvae</name>
    <dbReference type="NCBI Taxonomy" id="627669"/>
    <lineage>
        <taxon>Bacteria</taxon>
        <taxon>Pseudomonadati</taxon>
        <taxon>Pseudomonadota</taxon>
        <taxon>Betaproteobacteria</taxon>
        <taxon>Burkholderiales</taxon>
        <taxon>Burkholderiaceae</taxon>
        <taxon>Paraburkholderia</taxon>
    </lineage>
</organism>
<dbReference type="InterPro" id="IPR029045">
    <property type="entry name" value="ClpP/crotonase-like_dom_sf"/>
</dbReference>
<gene>
    <name evidence="1" type="primary">caiD_1</name>
    <name evidence="1" type="ORF">LMG29542_04899</name>
</gene>
<dbReference type="EMBL" id="CADIKH010000024">
    <property type="protein sequence ID" value="CAB3764454.1"/>
    <property type="molecule type" value="Genomic_DNA"/>
</dbReference>
<protein>
    <submittedName>
        <fullName evidence="1">Carnitinyl-CoA dehydratase</fullName>
        <ecNumber evidence="1">4.2.1.149</ecNumber>
    </submittedName>
</protein>
<dbReference type="Pfam" id="PF00378">
    <property type="entry name" value="ECH_1"/>
    <property type="match status" value="1"/>
</dbReference>
<dbReference type="PANTHER" id="PTHR11941">
    <property type="entry name" value="ENOYL-COA HYDRATASE-RELATED"/>
    <property type="match status" value="1"/>
</dbReference>
<name>A0A6J5EFJ0_9BURK</name>
<dbReference type="Proteomes" id="UP000494363">
    <property type="component" value="Unassembled WGS sequence"/>
</dbReference>
<reference evidence="1 2" key="1">
    <citation type="submission" date="2020-04" db="EMBL/GenBank/DDBJ databases">
        <authorList>
            <person name="De Canck E."/>
        </authorList>
    </citation>
    <scope>NUCLEOTIDE SEQUENCE [LARGE SCALE GENOMIC DNA]</scope>
    <source>
        <strain evidence="1 2">LMG 29542</strain>
    </source>
</reference>
<dbReference type="GO" id="GO:0006635">
    <property type="term" value="P:fatty acid beta-oxidation"/>
    <property type="evidence" value="ECO:0007669"/>
    <property type="project" value="TreeGrafter"/>
</dbReference>